<dbReference type="GO" id="GO:0009055">
    <property type="term" value="F:electron transfer activity"/>
    <property type="evidence" value="ECO:0007669"/>
    <property type="project" value="InterPro"/>
</dbReference>
<keyword evidence="11" id="KW-0575">Peroxidase</keyword>
<dbReference type="PROSITE" id="PS51007">
    <property type="entry name" value="CYTC"/>
    <property type="match status" value="1"/>
</dbReference>
<evidence type="ECO:0000256" key="4">
    <source>
        <dbReference type="ARBA" id="ARBA00022729"/>
    </source>
</evidence>
<keyword evidence="7 9" id="KW-0408">Iron</keyword>
<dbReference type="GO" id="GO:0020037">
    <property type="term" value="F:heme binding"/>
    <property type="evidence" value="ECO:0007669"/>
    <property type="project" value="InterPro"/>
</dbReference>
<dbReference type="PANTHER" id="PTHR30600">
    <property type="entry name" value="CYTOCHROME C PEROXIDASE-RELATED"/>
    <property type="match status" value="1"/>
</dbReference>
<feature type="binding site" description="axial binding residue" evidence="9">
    <location>
        <position position="223"/>
    </location>
    <ligand>
        <name>heme c</name>
        <dbReference type="ChEBI" id="CHEBI:61717"/>
        <label>2</label>
    </ligand>
    <ligandPart>
        <name>Fe</name>
        <dbReference type="ChEBI" id="CHEBI:18248"/>
    </ligandPart>
</feature>
<evidence type="ECO:0000256" key="7">
    <source>
        <dbReference type="ARBA" id="ARBA00023004"/>
    </source>
</evidence>
<dbReference type="STRING" id="354355.SAMN05660816_04285"/>
<keyword evidence="5" id="KW-0574">Periplasm</keyword>
<protein>
    <submittedName>
        <fullName evidence="11">Cytochrome-c peroxidase</fullName>
    </submittedName>
</protein>
<sequence length="351" mass="39211">MRNSLLIIIGLAITTNTPTPLPLSYPSYFGNRIYIPADNPVTVEGVALGRRLFYETKLSANNRISCATCHRQEYAFTDGKPFSTGVDGTLTKRNSMTLANLVWVRNFFWDGRADGLEEQAATPLTDEHEMGQALCKSAEKLQAAKPYPALFKSAFGSSHITAEGIINAITQFERTLISCNSRYDQYLQEKYQPTPSELNGMTLFFANPNPEKQVRGAACGHCHGGPKTFNELFHNNGLDSMPGDAGREGITKQPTDKGRFRVVTLRNIALTAPYMHDGRFNTLEEVVDHYSDHVQSSRTLSIFLQDNSNTTHGKQLQLTAQEKKDLIAFLHMLTDSSFITDKRFSDPFKNK</sequence>
<proteinExistence type="predicted"/>
<dbReference type="EMBL" id="LVXG01000067">
    <property type="protein sequence ID" value="OQP40706.1"/>
    <property type="molecule type" value="Genomic_DNA"/>
</dbReference>
<keyword evidence="2 8" id="KW-0349">Heme</keyword>
<name>A0A1V9E3N5_9BACT</name>
<evidence type="ECO:0000259" key="10">
    <source>
        <dbReference type="PROSITE" id="PS51007"/>
    </source>
</evidence>
<dbReference type="PIRSF" id="PIRSF000294">
    <property type="entry name" value="Cytochrome-c_peroxidase"/>
    <property type="match status" value="1"/>
</dbReference>
<feature type="binding site" description="covalent" evidence="8">
    <location>
        <position position="222"/>
    </location>
    <ligand>
        <name>heme c</name>
        <dbReference type="ChEBI" id="CHEBI:61717"/>
        <label>2</label>
    </ligand>
</feature>
<dbReference type="InterPro" id="IPR051395">
    <property type="entry name" value="Cytochrome_c_Peroxidase/MauG"/>
</dbReference>
<dbReference type="OrthoDB" id="9805202at2"/>
<dbReference type="GO" id="GO:0042597">
    <property type="term" value="C:periplasmic space"/>
    <property type="evidence" value="ECO:0007669"/>
    <property type="project" value="UniProtKB-SubCell"/>
</dbReference>
<dbReference type="InterPro" id="IPR036909">
    <property type="entry name" value="Cyt_c-like_dom_sf"/>
</dbReference>
<evidence type="ECO:0000256" key="9">
    <source>
        <dbReference type="PIRSR" id="PIRSR000294-2"/>
    </source>
</evidence>
<evidence type="ECO:0000313" key="11">
    <source>
        <dbReference type="EMBL" id="OQP40706.1"/>
    </source>
</evidence>
<dbReference type="InterPro" id="IPR004852">
    <property type="entry name" value="Di-haem_cyt_c_peroxidsae"/>
</dbReference>
<dbReference type="Pfam" id="PF03150">
    <property type="entry name" value="CCP_MauG"/>
    <property type="match status" value="1"/>
</dbReference>
<reference evidence="12" key="1">
    <citation type="submission" date="2016-04" db="EMBL/GenBank/DDBJ databases">
        <authorList>
            <person name="Chen L."/>
            <person name="Zhuang W."/>
            <person name="Wang G."/>
        </authorList>
    </citation>
    <scope>NUCLEOTIDE SEQUENCE [LARGE SCALE GENOMIC DNA]</scope>
    <source>
        <strain evidence="12">17621</strain>
    </source>
</reference>
<dbReference type="GO" id="GO:0004130">
    <property type="term" value="F:cytochrome-c peroxidase activity"/>
    <property type="evidence" value="ECO:0007669"/>
    <property type="project" value="TreeGrafter"/>
</dbReference>
<feature type="binding site" description="covalent" evidence="8">
    <location>
        <position position="66"/>
    </location>
    <ligand>
        <name>heme c</name>
        <dbReference type="ChEBI" id="CHEBI:61717"/>
        <label>1</label>
    </ligand>
</feature>
<feature type="binding site" description="covalent" evidence="8">
    <location>
        <position position="219"/>
    </location>
    <ligand>
        <name>heme c</name>
        <dbReference type="ChEBI" id="CHEBI:61717"/>
        <label>2</label>
    </ligand>
</feature>
<keyword evidence="4" id="KW-0732">Signal</keyword>
<dbReference type="InterPro" id="IPR009056">
    <property type="entry name" value="Cyt_c-like_dom"/>
</dbReference>
<dbReference type="GO" id="GO:0046872">
    <property type="term" value="F:metal ion binding"/>
    <property type="evidence" value="ECO:0007669"/>
    <property type="project" value="UniProtKB-KW"/>
</dbReference>
<comment type="PTM">
    <text evidence="8">Binds 2 heme groups per subunit.</text>
</comment>
<feature type="binding site" description="covalent" evidence="8">
    <location>
        <position position="69"/>
    </location>
    <ligand>
        <name>heme c</name>
        <dbReference type="ChEBI" id="CHEBI:61717"/>
        <label>1</label>
    </ligand>
</feature>
<comment type="subcellular location">
    <subcellularLocation>
        <location evidence="1">Periplasm</location>
    </subcellularLocation>
</comment>
<dbReference type="AlphaFoldDB" id="A0A1V9E3N5"/>
<comment type="caution">
    <text evidence="11">The sequence shown here is derived from an EMBL/GenBank/DDBJ whole genome shotgun (WGS) entry which is preliminary data.</text>
</comment>
<evidence type="ECO:0000256" key="1">
    <source>
        <dbReference type="ARBA" id="ARBA00004418"/>
    </source>
</evidence>
<feature type="binding site" description="axial binding residue" evidence="9">
    <location>
        <position position="70"/>
    </location>
    <ligand>
        <name>heme c</name>
        <dbReference type="ChEBI" id="CHEBI:61717"/>
        <label>1</label>
    </ligand>
    <ligandPart>
        <name>Fe</name>
        <dbReference type="ChEBI" id="CHEBI:18248"/>
    </ligandPart>
</feature>
<feature type="domain" description="Cytochrome c" evidence="10">
    <location>
        <begin position="195"/>
        <end position="334"/>
    </location>
</feature>
<keyword evidence="3 9" id="KW-0479">Metal-binding</keyword>
<evidence type="ECO:0000256" key="2">
    <source>
        <dbReference type="ARBA" id="ARBA00022617"/>
    </source>
</evidence>
<keyword evidence="12" id="KW-1185">Reference proteome</keyword>
<evidence type="ECO:0000256" key="5">
    <source>
        <dbReference type="ARBA" id="ARBA00022764"/>
    </source>
</evidence>
<dbReference type="SUPFAM" id="SSF46626">
    <property type="entry name" value="Cytochrome c"/>
    <property type="match status" value="2"/>
</dbReference>
<evidence type="ECO:0000256" key="6">
    <source>
        <dbReference type="ARBA" id="ARBA00023002"/>
    </source>
</evidence>
<organism evidence="11 12">
    <name type="scientific">Niastella yeongjuensis</name>
    <dbReference type="NCBI Taxonomy" id="354355"/>
    <lineage>
        <taxon>Bacteria</taxon>
        <taxon>Pseudomonadati</taxon>
        <taxon>Bacteroidota</taxon>
        <taxon>Chitinophagia</taxon>
        <taxon>Chitinophagales</taxon>
        <taxon>Chitinophagaceae</taxon>
        <taxon>Niastella</taxon>
    </lineage>
</organism>
<dbReference type="RefSeq" id="WP_081203677.1">
    <property type="nucleotide sequence ID" value="NZ_FOCZ01000007.1"/>
</dbReference>
<evidence type="ECO:0000313" key="12">
    <source>
        <dbReference type="Proteomes" id="UP000192610"/>
    </source>
</evidence>
<keyword evidence="6" id="KW-0560">Oxidoreductase</keyword>
<dbReference type="PANTHER" id="PTHR30600:SF10">
    <property type="entry name" value="BLL6722 PROTEIN"/>
    <property type="match status" value="1"/>
</dbReference>
<evidence type="ECO:0000256" key="8">
    <source>
        <dbReference type="PIRSR" id="PIRSR000294-1"/>
    </source>
</evidence>
<evidence type="ECO:0000256" key="3">
    <source>
        <dbReference type="ARBA" id="ARBA00022723"/>
    </source>
</evidence>
<gene>
    <name evidence="11" type="ORF">A4H97_13865</name>
</gene>
<comment type="cofactor">
    <cofactor evidence="8">
        <name>heme</name>
        <dbReference type="ChEBI" id="CHEBI:30413"/>
    </cofactor>
    <text evidence="8">Binds 2 heme groups.</text>
</comment>
<dbReference type="Proteomes" id="UP000192610">
    <property type="component" value="Unassembled WGS sequence"/>
</dbReference>
<accession>A0A1V9E3N5</accession>
<dbReference type="InterPro" id="IPR026259">
    <property type="entry name" value="MauG/Cytc_peroxidase"/>
</dbReference>
<dbReference type="Gene3D" id="1.10.760.10">
    <property type="entry name" value="Cytochrome c-like domain"/>
    <property type="match status" value="2"/>
</dbReference>